<keyword evidence="1" id="KW-0378">Hydrolase</keyword>
<name>A0ACC0II61_9ERIC</name>
<proteinExistence type="predicted"/>
<keyword evidence="1" id="KW-0067">ATP-binding</keyword>
<reference evidence="1 2" key="1">
    <citation type="journal article" date="2022" name="Plant J.">
        <title>Chromosome-level genome of Camellia lanceoleosa provides a valuable resource for understanding genome evolution and self-incompatibility.</title>
        <authorList>
            <person name="Gong W."/>
            <person name="Xiao S."/>
            <person name="Wang L."/>
            <person name="Liao Z."/>
            <person name="Chang Y."/>
            <person name="Mo W."/>
            <person name="Hu G."/>
            <person name="Li W."/>
            <person name="Zhao G."/>
            <person name="Zhu H."/>
            <person name="Hu X."/>
            <person name="Ji K."/>
            <person name="Xiang X."/>
            <person name="Song Q."/>
            <person name="Yuan D."/>
            <person name="Jin S."/>
            <person name="Zhang L."/>
        </authorList>
    </citation>
    <scope>NUCLEOTIDE SEQUENCE [LARGE SCALE GENOMIC DNA]</scope>
    <source>
        <strain evidence="1">SQ_2022a</strain>
    </source>
</reference>
<keyword evidence="1" id="KW-0547">Nucleotide-binding</keyword>
<evidence type="ECO:0000313" key="2">
    <source>
        <dbReference type="Proteomes" id="UP001060215"/>
    </source>
</evidence>
<sequence length="101" mass="11506">MAVPIKEFRITEVKQPNIGEVKPSSVMAEVTFSISSYRAQIRSEWNALKEHDVLFLLSIRPSFEPLSSEEAAKATVPQKLGLQFVRGCEVIEILRRRNPHE</sequence>
<evidence type="ECO:0000313" key="1">
    <source>
        <dbReference type="EMBL" id="KAI8023831.1"/>
    </source>
</evidence>
<accession>A0ACC0II61</accession>
<dbReference type="Proteomes" id="UP001060215">
    <property type="component" value="Chromosome 6"/>
</dbReference>
<gene>
    <name evidence="1" type="ORF">LOK49_LG03G02042</name>
</gene>
<dbReference type="EMBL" id="CM045763">
    <property type="protein sequence ID" value="KAI8023831.1"/>
    <property type="molecule type" value="Genomic_DNA"/>
</dbReference>
<keyword evidence="2" id="KW-1185">Reference proteome</keyword>
<keyword evidence="1" id="KW-0347">Helicase</keyword>
<protein>
    <submittedName>
        <fullName evidence="1">RNA helicase aquarius</fullName>
    </submittedName>
</protein>
<organism evidence="1 2">
    <name type="scientific">Camellia lanceoleosa</name>
    <dbReference type="NCBI Taxonomy" id="1840588"/>
    <lineage>
        <taxon>Eukaryota</taxon>
        <taxon>Viridiplantae</taxon>
        <taxon>Streptophyta</taxon>
        <taxon>Embryophyta</taxon>
        <taxon>Tracheophyta</taxon>
        <taxon>Spermatophyta</taxon>
        <taxon>Magnoliopsida</taxon>
        <taxon>eudicotyledons</taxon>
        <taxon>Gunneridae</taxon>
        <taxon>Pentapetalae</taxon>
        <taxon>asterids</taxon>
        <taxon>Ericales</taxon>
        <taxon>Theaceae</taxon>
        <taxon>Camellia</taxon>
    </lineage>
</organism>
<comment type="caution">
    <text evidence="1">The sequence shown here is derived from an EMBL/GenBank/DDBJ whole genome shotgun (WGS) entry which is preliminary data.</text>
</comment>